<proteinExistence type="predicted"/>
<dbReference type="STRING" id="1335757.SPICUR_01645"/>
<dbReference type="HOGENOM" id="CLU_174113_0_0_6"/>
<sequence length="88" mass="9907">MWTLRELDRASDVPKGTAFRAFKRCRPALVEDRDFFVETIAAPSDEPAARLLEQMHRAHALYQSSQVAILLTRDACTKLQGVANLHSP</sequence>
<accession>U5T4U3</accession>
<organism evidence="1 2">
    <name type="scientific">Spiribacter curvatus</name>
    <dbReference type="NCBI Taxonomy" id="1335757"/>
    <lineage>
        <taxon>Bacteria</taxon>
        <taxon>Pseudomonadati</taxon>
        <taxon>Pseudomonadota</taxon>
        <taxon>Gammaproteobacteria</taxon>
        <taxon>Chromatiales</taxon>
        <taxon>Ectothiorhodospiraceae</taxon>
        <taxon>Spiribacter</taxon>
    </lineage>
</organism>
<dbReference type="AlphaFoldDB" id="U5T4U3"/>
<name>U5T4U3_9GAMM</name>
<protein>
    <submittedName>
        <fullName evidence="1">Uncharacterized protein</fullName>
    </submittedName>
</protein>
<dbReference type="EMBL" id="CP005990">
    <property type="protein sequence ID" value="AGY91348.1"/>
    <property type="molecule type" value="Genomic_DNA"/>
</dbReference>
<dbReference type="KEGG" id="spiu:SPICUR_01645"/>
<evidence type="ECO:0000313" key="1">
    <source>
        <dbReference type="EMBL" id="AGY91348.1"/>
    </source>
</evidence>
<keyword evidence="2" id="KW-1185">Reference proteome</keyword>
<dbReference type="Proteomes" id="UP000017640">
    <property type="component" value="Chromosome"/>
</dbReference>
<reference evidence="1 2" key="1">
    <citation type="journal article" date="2013" name="BMC Genomics">
        <title>Genomes of "Spiribacter", a streamlined, successful halophilic bacterium.</title>
        <authorList>
            <person name="Lopez-Perez M."/>
            <person name="Ghai R."/>
            <person name="Leon M.J."/>
            <person name="Rodriguez-Olmos A."/>
            <person name="Copa-Patino J.L."/>
            <person name="Soliveri J."/>
            <person name="Sanchez-Porro C."/>
            <person name="Ventosa A."/>
            <person name="Rodriguez-Valera F."/>
        </authorList>
    </citation>
    <scope>NUCLEOTIDE SEQUENCE [LARGE SCALE GENOMIC DNA]</scope>
    <source>
        <strain evidence="1 2">UAH-SP71</strain>
    </source>
</reference>
<evidence type="ECO:0000313" key="2">
    <source>
        <dbReference type="Proteomes" id="UP000017640"/>
    </source>
</evidence>
<gene>
    <name evidence="1" type="ORF">SPICUR_01645</name>
</gene>